<dbReference type="CDD" id="cd00130">
    <property type="entry name" value="PAS"/>
    <property type="match status" value="1"/>
</dbReference>
<keyword evidence="3" id="KW-0597">Phosphoprotein</keyword>
<dbReference type="NCBIfam" id="TIGR00229">
    <property type="entry name" value="sensory_box"/>
    <property type="match status" value="1"/>
</dbReference>
<reference evidence="10 11" key="1">
    <citation type="submission" date="2019-01" db="EMBL/GenBank/DDBJ databases">
        <title>Complete genome sequence of Erythrobacter flavus KJ5.</title>
        <authorList>
            <person name="Kanesaki Y."/>
            <person name="Brotosudarmo T."/>
            <person name="Moriuchi R."/>
            <person name="Awai K."/>
        </authorList>
    </citation>
    <scope>NUCLEOTIDE SEQUENCE [LARGE SCALE GENOMIC DNA]</scope>
    <source>
        <strain evidence="10 11">KJ5</strain>
    </source>
</reference>
<dbReference type="Pfam" id="PF08448">
    <property type="entry name" value="PAS_4"/>
    <property type="match status" value="2"/>
</dbReference>
<dbReference type="Pfam" id="PF07536">
    <property type="entry name" value="HWE_HK"/>
    <property type="match status" value="1"/>
</dbReference>
<dbReference type="InterPro" id="IPR036890">
    <property type="entry name" value="HATPase_C_sf"/>
</dbReference>
<evidence type="ECO:0000256" key="7">
    <source>
        <dbReference type="ARBA" id="ARBA00022840"/>
    </source>
</evidence>
<name>A0A3T1CIJ1_9SPHN</name>
<dbReference type="Proteomes" id="UP000290057">
    <property type="component" value="Chromosome"/>
</dbReference>
<evidence type="ECO:0000256" key="3">
    <source>
        <dbReference type="ARBA" id="ARBA00022553"/>
    </source>
</evidence>
<comment type="catalytic activity">
    <reaction evidence="1">
        <text>ATP + protein L-histidine = ADP + protein N-phospho-L-histidine.</text>
        <dbReference type="EC" id="2.7.13.3"/>
    </reaction>
</comment>
<dbReference type="SMART" id="SM00911">
    <property type="entry name" value="HWE_HK"/>
    <property type="match status" value="1"/>
</dbReference>
<keyword evidence="5" id="KW-0547">Nucleotide-binding</keyword>
<dbReference type="InterPro" id="IPR013656">
    <property type="entry name" value="PAS_4"/>
</dbReference>
<feature type="domain" description="PAS" evidence="8">
    <location>
        <begin position="154"/>
        <end position="219"/>
    </location>
</feature>
<feature type="domain" description="Signal transduction histidine kinase HWE region" evidence="9">
    <location>
        <begin position="285"/>
        <end position="366"/>
    </location>
</feature>
<dbReference type="InterPro" id="IPR011102">
    <property type="entry name" value="Sig_transdc_His_kinase_HWE"/>
</dbReference>
<proteinExistence type="predicted"/>
<gene>
    <name evidence="10" type="ORF">EKJ_16440</name>
</gene>
<dbReference type="InterPro" id="IPR000014">
    <property type="entry name" value="PAS"/>
</dbReference>
<dbReference type="Gene3D" id="3.30.450.20">
    <property type="entry name" value="PAS domain"/>
    <property type="match status" value="2"/>
</dbReference>
<dbReference type="InterPro" id="IPR035965">
    <property type="entry name" value="PAS-like_dom_sf"/>
</dbReference>
<keyword evidence="11" id="KW-1185">Reference proteome</keyword>
<evidence type="ECO:0000256" key="4">
    <source>
        <dbReference type="ARBA" id="ARBA00022679"/>
    </source>
</evidence>
<evidence type="ECO:0000256" key="6">
    <source>
        <dbReference type="ARBA" id="ARBA00022777"/>
    </source>
</evidence>
<dbReference type="PANTHER" id="PTHR41523">
    <property type="entry name" value="TWO-COMPONENT SYSTEM SENSOR PROTEIN"/>
    <property type="match status" value="1"/>
</dbReference>
<keyword evidence="7" id="KW-0067">ATP-binding</keyword>
<dbReference type="AlphaFoldDB" id="A0A3T1CIJ1"/>
<dbReference type="GO" id="GO:0004673">
    <property type="term" value="F:protein histidine kinase activity"/>
    <property type="evidence" value="ECO:0007669"/>
    <property type="project" value="UniProtKB-EC"/>
</dbReference>
<evidence type="ECO:0000313" key="11">
    <source>
        <dbReference type="Proteomes" id="UP000290057"/>
    </source>
</evidence>
<evidence type="ECO:0000259" key="8">
    <source>
        <dbReference type="SMART" id="SM00091"/>
    </source>
</evidence>
<dbReference type="SUPFAM" id="SSF55874">
    <property type="entry name" value="ATPase domain of HSP90 chaperone/DNA topoisomerase II/histidine kinase"/>
    <property type="match status" value="1"/>
</dbReference>
<accession>A0A3T1CIJ1</accession>
<dbReference type="EC" id="2.7.13.3" evidence="2"/>
<dbReference type="SMART" id="SM00091">
    <property type="entry name" value="PAS"/>
    <property type="match status" value="2"/>
</dbReference>
<dbReference type="SUPFAM" id="SSF55785">
    <property type="entry name" value="PYP-like sensor domain (PAS domain)"/>
    <property type="match status" value="2"/>
</dbReference>
<organism evidence="10 11">
    <name type="scientific">Qipengyuania flava</name>
    <dbReference type="NCBI Taxonomy" id="192812"/>
    <lineage>
        <taxon>Bacteria</taxon>
        <taxon>Pseudomonadati</taxon>
        <taxon>Pseudomonadota</taxon>
        <taxon>Alphaproteobacteria</taxon>
        <taxon>Sphingomonadales</taxon>
        <taxon>Erythrobacteraceae</taxon>
        <taxon>Qipengyuania</taxon>
    </lineage>
</organism>
<evidence type="ECO:0000259" key="9">
    <source>
        <dbReference type="SMART" id="SM00911"/>
    </source>
</evidence>
<feature type="domain" description="PAS" evidence="8">
    <location>
        <begin position="6"/>
        <end position="74"/>
    </location>
</feature>
<dbReference type="Gene3D" id="3.30.565.10">
    <property type="entry name" value="Histidine kinase-like ATPase, C-terminal domain"/>
    <property type="match status" value="1"/>
</dbReference>
<evidence type="ECO:0000256" key="1">
    <source>
        <dbReference type="ARBA" id="ARBA00000085"/>
    </source>
</evidence>
<dbReference type="GO" id="GO:0005524">
    <property type="term" value="F:ATP binding"/>
    <property type="evidence" value="ECO:0007669"/>
    <property type="project" value="UniProtKB-KW"/>
</dbReference>
<keyword evidence="4" id="KW-0808">Transferase</keyword>
<evidence type="ECO:0000256" key="2">
    <source>
        <dbReference type="ARBA" id="ARBA00012438"/>
    </source>
</evidence>
<evidence type="ECO:0000256" key="5">
    <source>
        <dbReference type="ARBA" id="ARBA00022741"/>
    </source>
</evidence>
<evidence type="ECO:0000313" key="10">
    <source>
        <dbReference type="EMBL" id="BBI20797.1"/>
    </source>
</evidence>
<sequence length="469" mass="52490">MTRVTIDFERVLMHSPNPYMLLDRELKFVWANEAYLKVTDRQWDDIRGRELFEAFPSEGESHEQLKSSFEHVLATGETDEIAHIHYAIPNATGGMDTHVWSATHVPFLDDAGAVEFILQHTVQITTIEERDTASVVRRAEVVQERLRGASKELERLRALLEQAPGFVAVLAGSDHRFVMANAAYRRLTGERELEGRRVSEALPEIVEQGFVDVLDDVIKTGEPYFGRRERVLLKAAGEENLLERHLEFIFQPISGPDEFDGILIQGYDVTEEVAAEESQRILINELNHRVKNTLAVVQGLAQQSFKSEGDIPSLAVFTERLAALASAHNLLTDRRWESADFRTIVEGSLQATAGTSETRYNLRGPAITLAPQPAVALAMVIHELSTNALKYGAFSTEEGTVDITWTLREEGEERRLEVDWTERGGPPVAEPEKTGFGSRLIRRGLGTPGSRTAIEYLPDGLHCRLEGLV</sequence>
<dbReference type="PANTHER" id="PTHR41523:SF7">
    <property type="entry name" value="HISTIDINE KINASE"/>
    <property type="match status" value="1"/>
</dbReference>
<protein>
    <recommendedName>
        <fullName evidence="2">histidine kinase</fullName>
        <ecNumber evidence="2">2.7.13.3</ecNumber>
    </recommendedName>
</protein>
<keyword evidence="6" id="KW-0418">Kinase</keyword>
<dbReference type="EMBL" id="AP019389">
    <property type="protein sequence ID" value="BBI20797.1"/>
    <property type="molecule type" value="Genomic_DNA"/>
</dbReference>